<accession>A0ABN3BU48</accession>
<evidence type="ECO:0000256" key="1">
    <source>
        <dbReference type="SAM" id="MobiDB-lite"/>
    </source>
</evidence>
<reference evidence="2 3" key="1">
    <citation type="journal article" date="2019" name="Int. J. Syst. Evol. Microbiol.">
        <title>The Global Catalogue of Microorganisms (GCM) 10K type strain sequencing project: providing services to taxonomists for standard genome sequencing and annotation.</title>
        <authorList>
            <consortium name="The Broad Institute Genomics Platform"/>
            <consortium name="The Broad Institute Genome Sequencing Center for Infectious Disease"/>
            <person name="Wu L."/>
            <person name="Ma J."/>
        </authorList>
    </citation>
    <scope>NUCLEOTIDE SEQUENCE [LARGE SCALE GENOMIC DNA]</scope>
    <source>
        <strain evidence="2 3">JCM 14924</strain>
    </source>
</reference>
<gene>
    <name evidence="2" type="ORF">GCM10009787_51240</name>
</gene>
<comment type="caution">
    <text evidence="2">The sequence shown here is derived from an EMBL/GenBank/DDBJ whole genome shotgun (WGS) entry which is preliminary data.</text>
</comment>
<sequence>MPELTEHTASDRLLRLLTESEARSTPLRHPPEGQTARAGVLHGHPLAAAATRMVVTVAGGPAAGERQVLSVVPGDRRVDFARVAREWAEPGRGSPGARPRRRSPAA</sequence>
<dbReference type="InterPro" id="IPR036754">
    <property type="entry name" value="YbaK/aa-tRNA-synt-asso_dom_sf"/>
</dbReference>
<name>A0ABN3BU48_9ACTN</name>
<keyword evidence="3" id="KW-1185">Reference proteome</keyword>
<feature type="region of interest" description="Disordered" evidence="1">
    <location>
        <begin position="87"/>
        <end position="106"/>
    </location>
</feature>
<organism evidence="2 3">
    <name type="scientific">Streptomyces bangladeshensis</name>
    <dbReference type="NCBI Taxonomy" id="295352"/>
    <lineage>
        <taxon>Bacteria</taxon>
        <taxon>Bacillati</taxon>
        <taxon>Actinomycetota</taxon>
        <taxon>Actinomycetes</taxon>
        <taxon>Kitasatosporales</taxon>
        <taxon>Streptomycetaceae</taxon>
        <taxon>Streptomyces</taxon>
    </lineage>
</organism>
<dbReference type="Proteomes" id="UP001501391">
    <property type="component" value="Unassembled WGS sequence"/>
</dbReference>
<protein>
    <submittedName>
        <fullName evidence="2">Uncharacterized protein</fullName>
    </submittedName>
</protein>
<evidence type="ECO:0000313" key="2">
    <source>
        <dbReference type="EMBL" id="GAA2200421.1"/>
    </source>
</evidence>
<dbReference type="SUPFAM" id="SSF55826">
    <property type="entry name" value="YbaK/ProRS associated domain"/>
    <property type="match status" value="1"/>
</dbReference>
<evidence type="ECO:0000313" key="3">
    <source>
        <dbReference type="Proteomes" id="UP001501391"/>
    </source>
</evidence>
<dbReference type="EMBL" id="BAAAOQ010000017">
    <property type="protein sequence ID" value="GAA2200421.1"/>
    <property type="molecule type" value="Genomic_DNA"/>
</dbReference>
<proteinExistence type="predicted"/>
<dbReference type="RefSeq" id="WP_346163663.1">
    <property type="nucleotide sequence ID" value="NZ_BAAAOQ010000017.1"/>
</dbReference>